<feature type="coiled-coil region" evidence="4">
    <location>
        <begin position="831"/>
        <end position="858"/>
    </location>
</feature>
<reference evidence="6" key="1">
    <citation type="submission" date="2023-02" db="EMBL/GenBank/DDBJ databases">
        <title>Nocardiopsis ansamitocini NBRC 112285.</title>
        <authorList>
            <person name="Ichikawa N."/>
            <person name="Sato H."/>
            <person name="Tonouchi N."/>
        </authorList>
    </citation>
    <scope>NUCLEOTIDE SEQUENCE</scope>
    <source>
        <strain evidence="6">NBRC 112285</strain>
    </source>
</reference>
<feature type="region of interest" description="Disordered" evidence="5">
    <location>
        <begin position="292"/>
        <end position="319"/>
    </location>
</feature>
<comment type="subunit">
    <text evidence="2">Heterodimer of SbcC and SbcD.</text>
</comment>
<dbReference type="InterPro" id="IPR027417">
    <property type="entry name" value="P-loop_NTPase"/>
</dbReference>
<keyword evidence="7" id="KW-1185">Reference proteome</keyword>
<evidence type="ECO:0000256" key="4">
    <source>
        <dbReference type="SAM" id="Coils"/>
    </source>
</evidence>
<evidence type="ECO:0000256" key="3">
    <source>
        <dbReference type="ARBA" id="ARBA00013368"/>
    </source>
</evidence>
<dbReference type="Gene3D" id="3.40.50.300">
    <property type="entry name" value="P-loop containing nucleotide triphosphate hydrolases"/>
    <property type="match status" value="1"/>
</dbReference>
<dbReference type="PANTHER" id="PTHR32114">
    <property type="entry name" value="ABC TRANSPORTER ABCH.3"/>
    <property type="match status" value="1"/>
</dbReference>
<keyword evidence="4" id="KW-0175">Coiled coil</keyword>
<sequence>MRIDDVDGEATPRTRWRLHRGGVVNIWQYTEEVFDLSGGRVIFKGTNGSGKSRTLELLLPLCLDGDLRTMGCKGFDTVSMGRLMLDDYTQGSSRLGYAWVELRREAADGSEEFLTTGVGVKATASSRQVSDSWRFITPLRVNIDFALMEQDRPITPARLREHIGADAVVDEAAAFQERVAAAVYGIKGGGRYTDLLHLQRTLRNPDIGLKVLQGQLEQLLSDALPPIDSGVVVRTANGLDNLEGVRRNVARLRVADTALQEFLSGYRGYARGVLADRASVLTKAEKDLERARRAYAKQESEHAEAEEHSEKARADRDALTERREVVQAELDALKSSDAYRALGDLDDKAETVASQRRNAEGALRHAAELRTAEEQSVAALHRAAATVRRAGESVRGAAGAARESLSSVGLGAPLGDTSALVPKTSPRGETARVLLCADPGAPAEEVRRPLPPAVDVPSLVEEAGRVAGRIEAAARAVGERGPLLTGLRARAQRLTEHADRVRQLGAAAERAAEESADAAQRSRQTQEQVDTAAGEWTDAVREWRGKRPAPAPGTDAPELDQAPETAAVAADPESFGDAERRARATLQPAARAVQQSVLAAQQRRADAHDVHAALEAELVELRSAVEVALPDPELTRARRAAGEGLPFYRAVDFAADLPAERRAALEAALQASGLLNAWVPRAGLPDDDLDTWAVPGEPVSGPSLADLLRPAGGDEPVVSEETVRALLRSIPLSGDGAGGLTLSADGDGRWRAGVLHGRHAKDEAEHIGAGAREAVRRRRIAALQERVAEAAGLVEEHAAHLAHAEALERAWESWLTAFPGTGTLLTAHVEARTARSAARRAAADAERAEAEHARERAEFTADRAAHRRSCGDLGVAEDAETLAALCEEARTATSALEQCSGLLARDYPEALEGVRAAREDHATTCSGRRDAETAALEAHRRHSEAHAALETLRSTLGHDAEEVALRVRALAEERDRLKDESPKVFDHYDTLRDTSKELEGRLEAARMRIEGADGLLGKVSDAEDALTDAAGVAGVWEAATEQVDPPFERAELRTALTDALSEGEPPGDPAALERDLLTRIHTLQSALSGTHDVQADRHPRHGILTVTVSEESGTAPVAATARLTLARLEEAESNLTGREEQIFEDYLLSDIAEELRRQIAAAESLTRRMNTVLTSAHSSQGVRVELTWEPATHLDPAERSAFALAKKSAAQRSPEENERLRRALMDRIRTTRDEGRSSGYAEVLTGALDYRAWYAYRVRVHDIGPDGQARDRRMRQLSSGETRLVSYVTLFAASAAFYDALEADIDGTLRLVLLDEAFERLDDPTIARLLELLVDLDMDWAITWPSGYGVSSRIPRMHIYDILKRKGAWGVACARTTWNGSGFDAAA</sequence>
<dbReference type="EMBL" id="BSQG01000001">
    <property type="protein sequence ID" value="GLU46182.1"/>
    <property type="molecule type" value="Genomic_DNA"/>
</dbReference>
<feature type="region of interest" description="Disordered" evidence="5">
    <location>
        <begin position="505"/>
        <end position="573"/>
    </location>
</feature>
<gene>
    <name evidence="6" type="ORF">Nans01_05330</name>
</gene>
<feature type="coiled-coil region" evidence="4">
    <location>
        <begin position="960"/>
        <end position="1008"/>
    </location>
</feature>
<name>A0A9W6P315_9ACTN</name>
<evidence type="ECO:0000313" key="6">
    <source>
        <dbReference type="EMBL" id="GLU46182.1"/>
    </source>
</evidence>
<protein>
    <recommendedName>
        <fullName evidence="3">Nuclease SbcCD subunit C</fullName>
    </recommendedName>
</protein>
<dbReference type="PANTHER" id="PTHR32114:SF2">
    <property type="entry name" value="ABC TRANSPORTER ABCH.3"/>
    <property type="match status" value="1"/>
</dbReference>
<dbReference type="Proteomes" id="UP001165092">
    <property type="component" value="Unassembled WGS sequence"/>
</dbReference>
<dbReference type="Pfam" id="PF13558">
    <property type="entry name" value="SbcC_Walker_B"/>
    <property type="match status" value="1"/>
</dbReference>
<comment type="similarity">
    <text evidence="1">Belongs to the SMC family. SbcC subfamily.</text>
</comment>
<evidence type="ECO:0000256" key="1">
    <source>
        <dbReference type="ARBA" id="ARBA00006930"/>
    </source>
</evidence>
<dbReference type="RefSeq" id="WP_285757035.1">
    <property type="nucleotide sequence ID" value="NZ_BSQG01000001.1"/>
</dbReference>
<dbReference type="InterPro" id="IPR013496">
    <property type="entry name" value="CHP02680"/>
</dbReference>
<dbReference type="NCBIfam" id="TIGR02680">
    <property type="entry name" value="TIGR02680 family protein"/>
    <property type="match status" value="1"/>
</dbReference>
<dbReference type="SUPFAM" id="SSF52540">
    <property type="entry name" value="P-loop containing nucleoside triphosphate hydrolases"/>
    <property type="match status" value="1"/>
</dbReference>
<accession>A0A9W6P315</accession>
<evidence type="ECO:0000313" key="7">
    <source>
        <dbReference type="Proteomes" id="UP001165092"/>
    </source>
</evidence>
<proteinExistence type="inferred from homology"/>
<evidence type="ECO:0000256" key="5">
    <source>
        <dbReference type="SAM" id="MobiDB-lite"/>
    </source>
</evidence>
<evidence type="ECO:0000256" key="2">
    <source>
        <dbReference type="ARBA" id="ARBA00011322"/>
    </source>
</evidence>
<organism evidence="6 7">
    <name type="scientific">Nocardiopsis ansamitocini</name>
    <dbReference type="NCBI Taxonomy" id="1670832"/>
    <lineage>
        <taxon>Bacteria</taxon>
        <taxon>Bacillati</taxon>
        <taxon>Actinomycetota</taxon>
        <taxon>Actinomycetes</taxon>
        <taxon>Streptosporangiales</taxon>
        <taxon>Nocardiopsidaceae</taxon>
        <taxon>Nocardiopsis</taxon>
    </lineage>
</organism>
<comment type="caution">
    <text evidence="6">The sequence shown here is derived from an EMBL/GenBank/DDBJ whole genome shotgun (WGS) entry which is preliminary data.</text>
</comment>